<proteinExistence type="predicted"/>
<evidence type="ECO:0000313" key="8">
    <source>
        <dbReference type="EMBL" id="BAO27980.1"/>
    </source>
</evidence>
<evidence type="ECO:0000256" key="6">
    <source>
        <dbReference type="SAM" id="Phobius"/>
    </source>
</evidence>
<feature type="domain" description="Major facilitator superfamily (MFS) profile" evidence="7">
    <location>
        <begin position="1"/>
        <end position="403"/>
    </location>
</feature>
<evidence type="ECO:0000313" key="9">
    <source>
        <dbReference type="Proteomes" id="UP000031637"/>
    </source>
</evidence>
<name>W0SB63_9PROT</name>
<gene>
    <name evidence="8" type="ORF">SUTH_00160</name>
</gene>
<feature type="transmembrane region" description="Helical" evidence="6">
    <location>
        <begin position="279"/>
        <end position="297"/>
    </location>
</feature>
<feature type="transmembrane region" description="Helical" evidence="6">
    <location>
        <begin position="217"/>
        <end position="238"/>
    </location>
</feature>
<evidence type="ECO:0000256" key="4">
    <source>
        <dbReference type="ARBA" id="ARBA00022989"/>
    </source>
</evidence>
<dbReference type="InterPro" id="IPR011701">
    <property type="entry name" value="MFS"/>
</dbReference>
<dbReference type="GO" id="GO:0005886">
    <property type="term" value="C:plasma membrane"/>
    <property type="evidence" value="ECO:0007669"/>
    <property type="project" value="UniProtKB-SubCell"/>
</dbReference>
<dbReference type="InterPro" id="IPR036259">
    <property type="entry name" value="MFS_trans_sf"/>
</dbReference>
<feature type="transmembrane region" description="Helical" evidence="6">
    <location>
        <begin position="69"/>
        <end position="88"/>
    </location>
</feature>
<feature type="transmembrane region" description="Helical" evidence="6">
    <location>
        <begin position="374"/>
        <end position="396"/>
    </location>
</feature>
<dbReference type="STRING" id="1223802.SUTH_00160"/>
<dbReference type="Proteomes" id="UP000031637">
    <property type="component" value="Chromosome"/>
</dbReference>
<comment type="subcellular location">
    <subcellularLocation>
        <location evidence="1">Cell membrane</location>
        <topology evidence="1">Multi-pass membrane protein</topology>
    </subcellularLocation>
</comment>
<dbReference type="SUPFAM" id="SSF103473">
    <property type="entry name" value="MFS general substrate transporter"/>
    <property type="match status" value="1"/>
</dbReference>
<evidence type="ECO:0000256" key="1">
    <source>
        <dbReference type="ARBA" id="ARBA00004651"/>
    </source>
</evidence>
<dbReference type="Pfam" id="PF07690">
    <property type="entry name" value="MFS_1"/>
    <property type="match status" value="1"/>
</dbReference>
<dbReference type="AlphaFoldDB" id="W0SB63"/>
<evidence type="ECO:0000256" key="5">
    <source>
        <dbReference type="ARBA" id="ARBA00023136"/>
    </source>
</evidence>
<accession>W0SB63</accession>
<dbReference type="PANTHER" id="PTHR43124:SF3">
    <property type="entry name" value="CHLORAMPHENICOL EFFLUX PUMP RV0191"/>
    <property type="match status" value="1"/>
</dbReference>
<dbReference type="InterPro" id="IPR020846">
    <property type="entry name" value="MFS_dom"/>
</dbReference>
<feature type="transmembrane region" description="Helical" evidence="6">
    <location>
        <begin position="244"/>
        <end position="267"/>
    </location>
</feature>
<feature type="transmembrane region" description="Helical" evidence="6">
    <location>
        <begin position="129"/>
        <end position="152"/>
    </location>
</feature>
<keyword evidence="9" id="KW-1185">Reference proteome</keyword>
<dbReference type="HOGENOM" id="CLU_056365_1_0_4"/>
<keyword evidence="3 6" id="KW-0812">Transmembrane</keyword>
<keyword evidence="4 6" id="KW-1133">Transmembrane helix</keyword>
<evidence type="ECO:0000256" key="2">
    <source>
        <dbReference type="ARBA" id="ARBA00022475"/>
    </source>
</evidence>
<feature type="transmembrane region" description="Helical" evidence="6">
    <location>
        <begin position="303"/>
        <end position="322"/>
    </location>
</feature>
<feature type="transmembrane region" description="Helical" evidence="6">
    <location>
        <begin position="94"/>
        <end position="117"/>
    </location>
</feature>
<feature type="transmembrane region" description="Helical" evidence="6">
    <location>
        <begin position="46"/>
        <end position="62"/>
    </location>
</feature>
<dbReference type="RefSeq" id="WP_041096336.1">
    <property type="nucleotide sequence ID" value="NZ_AP012547.1"/>
</dbReference>
<dbReference type="KEGG" id="shd:SUTH_00160"/>
<evidence type="ECO:0000256" key="3">
    <source>
        <dbReference type="ARBA" id="ARBA00022692"/>
    </source>
</evidence>
<feature type="transmembrane region" description="Helical" evidence="6">
    <location>
        <begin position="342"/>
        <end position="362"/>
    </location>
</feature>
<dbReference type="PANTHER" id="PTHR43124">
    <property type="entry name" value="PURINE EFFLUX PUMP PBUE"/>
    <property type="match status" value="1"/>
</dbReference>
<reference evidence="8 9" key="1">
    <citation type="journal article" date="2014" name="Syst. Appl. Microbiol.">
        <title>Complete genomes of freshwater sulfur oxidizers Sulfuricella denitrificans skB26 and Sulfuritalea hydrogenivorans sk43H: genetic insights into the sulfur oxidation pathway of betaproteobacteria.</title>
        <authorList>
            <person name="Watanabe T."/>
            <person name="Kojima H."/>
            <person name="Fukui M."/>
        </authorList>
    </citation>
    <scope>NUCLEOTIDE SEQUENCE [LARGE SCALE GENOMIC DNA]</scope>
    <source>
        <strain evidence="8">DSM22779</strain>
    </source>
</reference>
<dbReference type="EMBL" id="AP012547">
    <property type="protein sequence ID" value="BAO27980.1"/>
    <property type="molecule type" value="Genomic_DNA"/>
</dbReference>
<sequence>MPWLLQFCAARAAFATMFTAWSAVLPLLRTDWQMSAWQAGMVQSAYHVGFLVSLFSVGFLSDRHGARRIYLLSGGAAVVSGLLFALFADGFVSALLLYGLTGLCSGGSYTPGLAIVAQRVRERQGRAMGYYLAAASLGYAIGLLIASAMIPLAGWRGAFVVTACFPLLGMVLGYWSLREVPNVVHASPSGHGNRSRLREVVRNKPAMLSIWGYTFHAWELLGLWAWLPAFLAAAAITSGSGGTAAASLGATLTALTYLAAVVGSVLGGSLSDRFGRTRVTLLLSIASLACSFSFGWMVGLPMFLLVAVAIFYNVTGVADSSIHSTTLTELTDPRYLGAAYSLRSVLGFGAGAISPWVFGLVLDWGRAGGSLPDHVVWGLAWSTLGLGGLLGPVVIWRLRRMPEALKLAGGKR</sequence>
<dbReference type="OrthoDB" id="9781976at2"/>
<dbReference type="GO" id="GO:0022857">
    <property type="term" value="F:transmembrane transporter activity"/>
    <property type="evidence" value="ECO:0007669"/>
    <property type="project" value="InterPro"/>
</dbReference>
<keyword evidence="5 6" id="KW-0472">Membrane</keyword>
<evidence type="ECO:0000259" key="7">
    <source>
        <dbReference type="PROSITE" id="PS50850"/>
    </source>
</evidence>
<protein>
    <submittedName>
        <fullName evidence="8">Major facilitator transporter</fullName>
    </submittedName>
</protein>
<keyword evidence="2" id="KW-1003">Cell membrane</keyword>
<feature type="transmembrane region" description="Helical" evidence="6">
    <location>
        <begin position="158"/>
        <end position="177"/>
    </location>
</feature>
<dbReference type="Gene3D" id="1.20.1250.20">
    <property type="entry name" value="MFS general substrate transporter like domains"/>
    <property type="match status" value="1"/>
</dbReference>
<organism evidence="8 9">
    <name type="scientific">Sulfuritalea hydrogenivorans sk43H</name>
    <dbReference type="NCBI Taxonomy" id="1223802"/>
    <lineage>
        <taxon>Bacteria</taxon>
        <taxon>Pseudomonadati</taxon>
        <taxon>Pseudomonadota</taxon>
        <taxon>Betaproteobacteria</taxon>
        <taxon>Nitrosomonadales</taxon>
        <taxon>Sterolibacteriaceae</taxon>
        <taxon>Sulfuritalea</taxon>
    </lineage>
</organism>
<dbReference type="InterPro" id="IPR050189">
    <property type="entry name" value="MFS_Efflux_Transporters"/>
</dbReference>
<dbReference type="PROSITE" id="PS50850">
    <property type="entry name" value="MFS"/>
    <property type="match status" value="1"/>
</dbReference>